<dbReference type="PANTHER" id="PTHR19879:SF9">
    <property type="entry name" value="TRANSCRIPTION INITIATION FACTOR TFIID SUBUNIT 5"/>
    <property type="match status" value="1"/>
</dbReference>
<evidence type="ECO:0000256" key="1">
    <source>
        <dbReference type="ARBA" id="ARBA00022574"/>
    </source>
</evidence>
<dbReference type="SUPFAM" id="SSF50978">
    <property type="entry name" value="WD40 repeat-like"/>
    <property type="match status" value="2"/>
</dbReference>
<dbReference type="PROSITE" id="PS00678">
    <property type="entry name" value="WD_REPEATS_1"/>
    <property type="match status" value="10"/>
</dbReference>
<accession>A0ABX8X272</accession>
<dbReference type="InterPro" id="IPR036388">
    <property type="entry name" value="WH-like_DNA-bd_sf"/>
</dbReference>
<dbReference type="InterPro" id="IPR019775">
    <property type="entry name" value="WD40_repeat_CS"/>
</dbReference>
<evidence type="ECO:0000313" key="6">
    <source>
        <dbReference type="Proteomes" id="UP000826540"/>
    </source>
</evidence>
<dbReference type="Gene3D" id="3.40.50.300">
    <property type="entry name" value="P-loop containing nucleotide triphosphate hydrolases"/>
    <property type="match status" value="1"/>
</dbReference>
<organism evidence="5 6">
    <name type="scientific">Sphaerospermopsis torques-reginae ITEP-024</name>
    <dbReference type="NCBI Taxonomy" id="984208"/>
    <lineage>
        <taxon>Bacteria</taxon>
        <taxon>Bacillati</taxon>
        <taxon>Cyanobacteriota</taxon>
        <taxon>Cyanophyceae</taxon>
        <taxon>Nostocales</taxon>
        <taxon>Aphanizomenonaceae</taxon>
        <taxon>Sphaerospermopsis</taxon>
        <taxon>Sphaerospermopsis torques-reginae</taxon>
    </lineage>
</organism>
<keyword evidence="1 3" id="KW-0853">WD repeat</keyword>
<sequence length="1186" mass="133792">MDRQRFIEIFEQLTSTQHKILRKLLAGETDEQIANSSYIAKSTVRKHVENICKAFELQKNLGKQYSKRAELVALFSQYKPELINPHQENSNSQNVSISVATNPKIDWGEAPNISVFYGRNHELKTLSQWIVNDQCHLVALLGMGGIGKTALASKLTQEISSKFDYIIWRSLRETPKIEDILTDIIKFISHQQEIILPDTLGGKITRIIHYLKTSKCLLILDNIESIMQSDNYVGEYLIGYEGYGDLFARVCESFHQSCLLITSREKPKEITLLEAVSDVYSLQLTGLNPKEGQSIFTKYGSFSGSDEEWKAVIQTYNGNPLALKFAAVEIKEALNGNISNFVKTFLNQGQVIFNNIRKLLESQFQRLSDLEKDIMYWLAINREPCSTLELQTDIISSLPQPELLEALASLRRRTLIEKNHEDKFSLQNVVMEYITDKLIGEVCQEIKTEHIQLLNSHALIKAQSKDYVRDAQIRLILNPIKEKLLLNNGGNANDKLTELIAREKQNFYRISSYFAGNIINILCQLSTDLTNYDFSNLAIWQAYLKDTSLHSVNFSHCDLSKSVFAETLSRILTVVFSPNGEILATGDTNGEISLWLVTTGKKLANWQAHQDWIRSVAFSPDGTILASGSKDKTIKLWNINNYQCLQTLTGHTDEVWSVGFSPKELKLASGSNDKTVRIWNLQTQECRIFPEHTQQVQSVAFNFDGTKLASGSEDKTIRIWDINTGKCERVLAEHTGRVWSVAFHPDNLILASSSDDQTIRVWDINKGKCLHILKGHSGRIWSVTFSPSGNKLASGSGDETVKIWHTTTGDLLENLHDNNHRVRCVAFSPDESILVSGCDTQTLKLWDTHTGKCLRTLRGYTSWVRAVSFSPDGQKLACGSNDKTVRLWDIHKEECLITLRGHTSWVRTVSFSPNGQKLASGSNDQTIRLWDVVSGKCLKTLIGHKDWIWWLTFSPNGEILFSSSDDRTVKIWDANSGECLKTWQPLSSWIWSMALSPNGKILATGDDDFQVRLWDIDSQKCQHICLGHSLRVQAVAFSQDGKTLASGSDDGMVRLWDVNTGEFLQEFKAHCRAVRAIAYSPDDQLLATSSDDQTIRLWDLTLRNTISFTEHTQGVESISFSSQDPVLASSSEDETIKIWDLQTGECRKTLKIHRLYEAMNITNATGFSQAQKETIIALGARESSNS</sequence>
<feature type="domain" description="HTH luxR-type" evidence="4">
    <location>
        <begin position="10"/>
        <end position="75"/>
    </location>
</feature>
<name>A0ABX8X272_9CYAN</name>
<dbReference type="SMART" id="SM00421">
    <property type="entry name" value="HTH_LUXR"/>
    <property type="match status" value="1"/>
</dbReference>
<keyword evidence="6" id="KW-1185">Reference proteome</keyword>
<evidence type="ECO:0000256" key="3">
    <source>
        <dbReference type="PROSITE-ProRule" id="PRU00221"/>
    </source>
</evidence>
<dbReference type="PANTHER" id="PTHR19879">
    <property type="entry name" value="TRANSCRIPTION INITIATION FACTOR TFIID"/>
    <property type="match status" value="1"/>
</dbReference>
<feature type="repeat" description="WD" evidence="3">
    <location>
        <begin position="899"/>
        <end position="940"/>
    </location>
</feature>
<gene>
    <name evidence="5" type="ORF">K2F26_04035</name>
</gene>
<feature type="repeat" description="WD" evidence="3">
    <location>
        <begin position="564"/>
        <end position="605"/>
    </location>
</feature>
<feature type="repeat" description="WD" evidence="3">
    <location>
        <begin position="815"/>
        <end position="856"/>
    </location>
</feature>
<dbReference type="InterPro" id="IPR000792">
    <property type="entry name" value="Tscrpt_reg_LuxR_C"/>
</dbReference>
<reference evidence="5 6" key="1">
    <citation type="journal article" date="2022" name="J. Am. Chem. Soc.">
        <title>Biosynthesis of Guanitoxin Enables Global Environmental Detection in Freshwater Cyanobacteria.</title>
        <authorList>
            <person name="Lima S.T."/>
            <person name="Fallon T.R."/>
            <person name="Cordoza J.L."/>
            <person name="Chekan J.R."/>
            <person name="Delbaje E."/>
            <person name="Hopiavuori A.R."/>
            <person name="Alvarenga D.O."/>
            <person name="Wood S.M."/>
            <person name="Luhavaya H."/>
            <person name="Baumgartner J.T."/>
            <person name="Dorr F.A."/>
            <person name="Etchegaray A."/>
            <person name="Pinto E."/>
            <person name="McKinnie S.M.K."/>
            <person name="Fiore M.F."/>
            <person name="Moore B.S."/>
        </authorList>
    </citation>
    <scope>NUCLEOTIDE SEQUENCE [LARGE SCALE GENOMIC DNA]</scope>
    <source>
        <strain evidence="5 6">ITEP-024</strain>
    </source>
</reference>
<dbReference type="PROSITE" id="PS50082">
    <property type="entry name" value="WD_REPEATS_2"/>
    <property type="match status" value="14"/>
</dbReference>
<keyword evidence="2" id="KW-0677">Repeat</keyword>
<dbReference type="InterPro" id="IPR001680">
    <property type="entry name" value="WD40_rpt"/>
</dbReference>
<dbReference type="Pfam" id="PF00400">
    <property type="entry name" value="WD40"/>
    <property type="match status" value="9"/>
</dbReference>
<dbReference type="PRINTS" id="PR00364">
    <property type="entry name" value="DISEASERSIST"/>
</dbReference>
<dbReference type="InterPro" id="IPR002182">
    <property type="entry name" value="NB-ARC"/>
</dbReference>
<feature type="repeat" description="WD" evidence="3">
    <location>
        <begin position="990"/>
        <end position="1024"/>
    </location>
</feature>
<dbReference type="InterPro" id="IPR027417">
    <property type="entry name" value="P-loop_NTPase"/>
</dbReference>
<dbReference type="Pfam" id="PF00196">
    <property type="entry name" value="GerE"/>
    <property type="match status" value="1"/>
</dbReference>
<dbReference type="EMBL" id="CP080598">
    <property type="protein sequence ID" value="QYX32566.1"/>
    <property type="molecule type" value="Genomic_DNA"/>
</dbReference>
<dbReference type="Gene3D" id="1.10.10.10">
    <property type="entry name" value="Winged helix-like DNA-binding domain superfamily/Winged helix DNA-binding domain"/>
    <property type="match status" value="1"/>
</dbReference>
<dbReference type="SUPFAM" id="SSF117289">
    <property type="entry name" value="Nucleoporin domain"/>
    <property type="match status" value="1"/>
</dbReference>
<evidence type="ECO:0000313" key="5">
    <source>
        <dbReference type="EMBL" id="QYX32566.1"/>
    </source>
</evidence>
<dbReference type="Gene3D" id="2.130.10.10">
    <property type="entry name" value="YVTN repeat-like/Quinoprotein amine dehydrogenase"/>
    <property type="match status" value="5"/>
</dbReference>
<dbReference type="InterPro" id="IPR020472">
    <property type="entry name" value="WD40_PAC1"/>
</dbReference>
<dbReference type="Pfam" id="PF25173">
    <property type="entry name" value="Beta-prop_WDR3_1st"/>
    <property type="match status" value="1"/>
</dbReference>
<protein>
    <submittedName>
        <fullName evidence="5">NACHT domain-containing protein</fullName>
    </submittedName>
</protein>
<feature type="repeat" description="WD" evidence="3">
    <location>
        <begin position="773"/>
        <end position="814"/>
    </location>
</feature>
<dbReference type="RefSeq" id="WP_220610449.1">
    <property type="nucleotide sequence ID" value="NZ_CP080598.1"/>
</dbReference>
<dbReference type="PROSITE" id="PS50294">
    <property type="entry name" value="WD_REPEATS_REGION"/>
    <property type="match status" value="13"/>
</dbReference>
<dbReference type="InterPro" id="IPR036322">
    <property type="entry name" value="WD40_repeat_dom_sf"/>
</dbReference>
<feature type="repeat" description="WD" evidence="3">
    <location>
        <begin position="1108"/>
        <end position="1149"/>
    </location>
</feature>
<dbReference type="SUPFAM" id="SSF52540">
    <property type="entry name" value="P-loop containing nucleoside triphosphate hydrolases"/>
    <property type="match status" value="1"/>
</dbReference>
<evidence type="ECO:0000256" key="2">
    <source>
        <dbReference type="ARBA" id="ARBA00022737"/>
    </source>
</evidence>
<dbReference type="Pfam" id="PF00931">
    <property type="entry name" value="NB-ARC"/>
    <property type="match status" value="1"/>
</dbReference>
<dbReference type="SUPFAM" id="SSF46894">
    <property type="entry name" value="C-terminal effector domain of the bipartite response regulators"/>
    <property type="match status" value="1"/>
</dbReference>
<dbReference type="InterPro" id="IPR015943">
    <property type="entry name" value="WD40/YVTN_repeat-like_dom_sf"/>
</dbReference>
<feature type="repeat" description="WD" evidence="3">
    <location>
        <begin position="941"/>
        <end position="982"/>
    </location>
</feature>
<feature type="repeat" description="WD" evidence="3">
    <location>
        <begin position="731"/>
        <end position="772"/>
    </location>
</feature>
<proteinExistence type="predicted"/>
<feature type="repeat" description="WD" evidence="3">
    <location>
        <begin position="1067"/>
        <end position="1108"/>
    </location>
</feature>
<feature type="repeat" description="WD" evidence="3">
    <location>
        <begin position="689"/>
        <end position="730"/>
    </location>
</feature>
<dbReference type="SUPFAM" id="SSF141571">
    <property type="entry name" value="Pentapeptide repeat-like"/>
    <property type="match status" value="1"/>
</dbReference>
<dbReference type="SMART" id="SM00320">
    <property type="entry name" value="WD40"/>
    <property type="match status" value="14"/>
</dbReference>
<feature type="repeat" description="WD" evidence="3">
    <location>
        <begin position="606"/>
        <end position="647"/>
    </location>
</feature>
<feature type="repeat" description="WD" evidence="3">
    <location>
        <begin position="648"/>
        <end position="689"/>
    </location>
</feature>
<dbReference type="CDD" id="cd00200">
    <property type="entry name" value="WD40"/>
    <property type="match status" value="3"/>
</dbReference>
<dbReference type="PRINTS" id="PR00320">
    <property type="entry name" value="GPROTEINBRPT"/>
</dbReference>
<dbReference type="InterPro" id="IPR016032">
    <property type="entry name" value="Sig_transdc_resp-reg_C-effctor"/>
</dbReference>
<feature type="repeat" description="WD" evidence="3">
    <location>
        <begin position="857"/>
        <end position="898"/>
    </location>
</feature>
<evidence type="ECO:0000259" key="4">
    <source>
        <dbReference type="SMART" id="SM00421"/>
    </source>
</evidence>
<feature type="repeat" description="WD" evidence="3">
    <location>
        <begin position="1025"/>
        <end position="1066"/>
    </location>
</feature>
<dbReference type="Proteomes" id="UP000826540">
    <property type="component" value="Chromosome"/>
</dbReference>